<reference evidence="1 2" key="1">
    <citation type="journal article" date="2017" name="PLoS Biol.">
        <title>The sea cucumber genome provides insights into morphological evolution and visceral regeneration.</title>
        <authorList>
            <person name="Zhang X."/>
            <person name="Sun L."/>
            <person name="Yuan J."/>
            <person name="Sun Y."/>
            <person name="Gao Y."/>
            <person name="Zhang L."/>
            <person name="Li S."/>
            <person name="Dai H."/>
            <person name="Hamel J.F."/>
            <person name="Liu C."/>
            <person name="Yu Y."/>
            <person name="Liu S."/>
            <person name="Lin W."/>
            <person name="Guo K."/>
            <person name="Jin S."/>
            <person name="Xu P."/>
            <person name="Storey K.B."/>
            <person name="Huan P."/>
            <person name="Zhang T."/>
            <person name="Zhou Y."/>
            <person name="Zhang J."/>
            <person name="Lin C."/>
            <person name="Li X."/>
            <person name="Xing L."/>
            <person name="Huo D."/>
            <person name="Sun M."/>
            <person name="Wang L."/>
            <person name="Mercier A."/>
            <person name="Li F."/>
            <person name="Yang H."/>
            <person name="Xiang J."/>
        </authorList>
    </citation>
    <scope>NUCLEOTIDE SEQUENCE [LARGE SCALE GENOMIC DNA]</scope>
    <source>
        <strain evidence="1">Shaxun</strain>
        <tissue evidence="1">Muscle</tissue>
    </source>
</reference>
<sequence length="450" mass="51439">MSNCKDLRRSGSPMERAPTRFTSHMVNLIEACHDENFVEASVSLIRTFTTTRIAPSPETLSYLFNSVLLGQDIPGKEACQAYQVLQHINRLHPITNKKFDIDWELVGEIVYGLLGKATFSKQPFGSVERNTASWMVANSDRLLLALKFIVCVMENSAFRCNTDSCSVGSRDAFTLERYMVKDVLQWLEDSITVDLLGSFRGQQPVQELVEQLQKIISISCLEEHGDHLDYITLQLVHKLDEMSLEQKQTLLQTSCHRLRCKLIELYLGTRYEVPSCPSCRTDCSKVYLPQRPSLAKIFMLHVHQRPLDATQNRNDDDECEEEDFIEEETGERVRRDKILEISADSDEAENAVRRHCVRCSRRIPLKAKQCEEFLLLLVSLLQSFIVCANTGNHSTRRTSSTLTEEDVAILRRLKAHVHTLSTDLLLSCSKHSPRTRLYLKQMALLQDTVT</sequence>
<accession>A0A2G8KMK9</accession>
<dbReference type="AlphaFoldDB" id="A0A2G8KMK9"/>
<evidence type="ECO:0000313" key="2">
    <source>
        <dbReference type="Proteomes" id="UP000230750"/>
    </source>
</evidence>
<dbReference type="OrthoDB" id="10024867at2759"/>
<name>A0A2G8KMK9_STIJA</name>
<gene>
    <name evidence="1" type="ORF">BSL78_13870</name>
</gene>
<dbReference type="Proteomes" id="UP000230750">
    <property type="component" value="Unassembled WGS sequence"/>
</dbReference>
<protein>
    <submittedName>
        <fullName evidence="1">Uncharacterized protein</fullName>
    </submittedName>
</protein>
<keyword evidence="2" id="KW-1185">Reference proteome</keyword>
<evidence type="ECO:0000313" key="1">
    <source>
        <dbReference type="EMBL" id="PIK49246.1"/>
    </source>
</evidence>
<proteinExistence type="predicted"/>
<comment type="caution">
    <text evidence="1">The sequence shown here is derived from an EMBL/GenBank/DDBJ whole genome shotgun (WGS) entry which is preliminary data.</text>
</comment>
<organism evidence="1 2">
    <name type="scientific">Stichopus japonicus</name>
    <name type="common">Sea cucumber</name>
    <dbReference type="NCBI Taxonomy" id="307972"/>
    <lineage>
        <taxon>Eukaryota</taxon>
        <taxon>Metazoa</taxon>
        <taxon>Echinodermata</taxon>
        <taxon>Eleutherozoa</taxon>
        <taxon>Echinozoa</taxon>
        <taxon>Holothuroidea</taxon>
        <taxon>Aspidochirotacea</taxon>
        <taxon>Aspidochirotida</taxon>
        <taxon>Stichopodidae</taxon>
        <taxon>Apostichopus</taxon>
    </lineage>
</organism>
<dbReference type="EMBL" id="MRZV01000474">
    <property type="protein sequence ID" value="PIK49246.1"/>
    <property type="molecule type" value="Genomic_DNA"/>
</dbReference>